<dbReference type="Pfam" id="PF00698">
    <property type="entry name" value="Acyl_transf_1"/>
    <property type="match status" value="1"/>
</dbReference>
<dbReference type="OrthoDB" id="9808564at2"/>
<dbReference type="Gene3D" id="3.30.70.250">
    <property type="entry name" value="Malonyl-CoA ACP transacylase, ACP-binding"/>
    <property type="match status" value="1"/>
</dbReference>
<organism evidence="10 11">
    <name type="scientific">Buchnera aphidicola</name>
    <name type="common">Melanaphis sacchari</name>
    <dbReference type="NCBI Taxonomy" id="2173854"/>
    <lineage>
        <taxon>Bacteria</taxon>
        <taxon>Pseudomonadati</taxon>
        <taxon>Pseudomonadota</taxon>
        <taxon>Gammaproteobacteria</taxon>
        <taxon>Enterobacterales</taxon>
        <taxon>Erwiniaceae</taxon>
        <taxon>Buchnera</taxon>
    </lineage>
</organism>
<evidence type="ECO:0000256" key="1">
    <source>
        <dbReference type="ARBA" id="ARBA00005194"/>
    </source>
</evidence>
<dbReference type="InterPro" id="IPR050858">
    <property type="entry name" value="Mal-CoA-ACP_Trans/PKS_FabD"/>
</dbReference>
<dbReference type="InterPro" id="IPR004410">
    <property type="entry name" value="Malonyl_CoA-ACP_transAc_FabD"/>
</dbReference>
<feature type="active site" evidence="8">
    <location>
        <position position="208"/>
    </location>
</feature>
<dbReference type="EC" id="2.3.1.39" evidence="2 7"/>
<dbReference type="PANTHER" id="PTHR42681">
    <property type="entry name" value="MALONYL-COA-ACYL CARRIER PROTEIN TRANSACYLASE, MITOCHONDRIAL"/>
    <property type="match status" value="1"/>
</dbReference>
<dbReference type="GO" id="GO:0004314">
    <property type="term" value="F:[acyl-carrier-protein] S-malonyltransferase activity"/>
    <property type="evidence" value="ECO:0007669"/>
    <property type="project" value="UniProtKB-EC"/>
</dbReference>
<sequence>MLKKVILMCSFAMLFPGQGSQNINMLSSFFQKKNNIFKKTFNEASEYIKFNLLKLIQEGPKEKLNYSEYTQPAILTSSIAIYRFWVERNGKIPSFMAGHSLGEYSALVCSNAMQFSDAVKIVSLRGKWMEKLAKKKLYQTKAIIGLDQKIIENICLRFSSKNIYIASINNKNQIIISGKKSSIEKAIISFKKNGVKNIFDLNINFPVHSILMKPIAEKLYNILKLIKIKSPEIPVINNVYAKKEHSSHLIKMALMKQMYNTVRWSETIDLIKLNKVFIMLEIGPNKILTNLNRNQNNITSFSTNNLKNFLISFKIINKNYEKKKNCISHRC</sequence>
<dbReference type="UniPathway" id="UPA00094"/>
<dbReference type="InterPro" id="IPR014043">
    <property type="entry name" value="Acyl_transferase_dom"/>
</dbReference>
<keyword evidence="4 7" id="KW-0808">Transferase</keyword>
<comment type="similarity">
    <text evidence="7">Belongs to the fabD family.</text>
</comment>
<evidence type="ECO:0000313" key="10">
    <source>
        <dbReference type="EMBL" id="AWH90444.1"/>
    </source>
</evidence>
<dbReference type="InterPro" id="IPR024925">
    <property type="entry name" value="Malonyl_CoA-ACP_transAc"/>
</dbReference>
<dbReference type="GO" id="GO:0006633">
    <property type="term" value="P:fatty acid biosynthetic process"/>
    <property type="evidence" value="ECO:0007669"/>
    <property type="project" value="UniProtKB-UniPathway"/>
</dbReference>
<dbReference type="InterPro" id="IPR016036">
    <property type="entry name" value="Malonyl_transacylase_ACP-bd"/>
</dbReference>
<evidence type="ECO:0000256" key="3">
    <source>
        <dbReference type="ARBA" id="ARBA00018953"/>
    </source>
</evidence>
<dbReference type="RefSeq" id="WP_158341215.1">
    <property type="nucleotide sequence ID" value="NZ_CP029161.1"/>
</dbReference>
<reference evidence="10 11" key="1">
    <citation type="submission" date="2018-04" db="EMBL/GenBank/DDBJ databases">
        <title>Genome sequence of Buchnera aphidicola from Melaphis sacchari.</title>
        <authorList>
            <person name="Geib S.M."/>
            <person name="Palmer N.A."/>
            <person name="Sattler S.E."/>
            <person name="Sarath G."/>
        </authorList>
    </citation>
    <scope>NUCLEOTIDE SEQUENCE [LARGE SCALE GENOMIC DNA]</scope>
    <source>
        <strain evidence="10 11">LSU</strain>
    </source>
</reference>
<comment type="pathway">
    <text evidence="1">Lipid metabolism; fatty acid biosynthesis.</text>
</comment>
<evidence type="ECO:0000313" key="11">
    <source>
        <dbReference type="Proteomes" id="UP000244884"/>
    </source>
</evidence>
<dbReference type="PIRSF" id="PIRSF000446">
    <property type="entry name" value="Mct"/>
    <property type="match status" value="1"/>
</dbReference>
<dbReference type="InterPro" id="IPR001227">
    <property type="entry name" value="Ac_transferase_dom_sf"/>
</dbReference>
<comment type="catalytic activity">
    <reaction evidence="6 7">
        <text>holo-[ACP] + malonyl-CoA = malonyl-[ACP] + CoA</text>
        <dbReference type="Rhea" id="RHEA:41792"/>
        <dbReference type="Rhea" id="RHEA-COMP:9623"/>
        <dbReference type="Rhea" id="RHEA-COMP:9685"/>
        <dbReference type="ChEBI" id="CHEBI:57287"/>
        <dbReference type="ChEBI" id="CHEBI:57384"/>
        <dbReference type="ChEBI" id="CHEBI:64479"/>
        <dbReference type="ChEBI" id="CHEBI:78449"/>
        <dbReference type="EC" id="2.3.1.39"/>
    </reaction>
</comment>
<feature type="domain" description="Malonyl-CoA:ACP transacylase (MAT)" evidence="9">
    <location>
        <begin position="14"/>
        <end position="295"/>
    </location>
</feature>
<protein>
    <recommendedName>
        <fullName evidence="3 7">Malonyl CoA-acyl carrier protein transacylase</fullName>
        <ecNumber evidence="2 7">2.3.1.39</ecNumber>
    </recommendedName>
</protein>
<accession>A0A2U8DGP4</accession>
<evidence type="ECO:0000256" key="6">
    <source>
        <dbReference type="ARBA" id="ARBA00048462"/>
    </source>
</evidence>
<proteinExistence type="inferred from homology"/>
<evidence type="ECO:0000256" key="4">
    <source>
        <dbReference type="ARBA" id="ARBA00022679"/>
    </source>
</evidence>
<dbReference type="SMART" id="SM00827">
    <property type="entry name" value="PKS_AT"/>
    <property type="match status" value="1"/>
</dbReference>
<dbReference type="Proteomes" id="UP000244884">
    <property type="component" value="Chromosome"/>
</dbReference>
<evidence type="ECO:0000259" key="9">
    <source>
        <dbReference type="SMART" id="SM00827"/>
    </source>
</evidence>
<name>A0A2U8DGP4_9GAMM</name>
<evidence type="ECO:0000256" key="7">
    <source>
        <dbReference type="PIRNR" id="PIRNR000446"/>
    </source>
</evidence>
<dbReference type="NCBIfam" id="TIGR00128">
    <property type="entry name" value="fabD"/>
    <property type="match status" value="1"/>
</dbReference>
<dbReference type="GO" id="GO:0005829">
    <property type="term" value="C:cytosol"/>
    <property type="evidence" value="ECO:0007669"/>
    <property type="project" value="TreeGrafter"/>
</dbReference>
<dbReference type="SUPFAM" id="SSF55048">
    <property type="entry name" value="Probable ACP-binding domain of malonyl-CoA ACP transacylase"/>
    <property type="match status" value="1"/>
</dbReference>
<keyword evidence="5 7" id="KW-0012">Acyltransferase</keyword>
<dbReference type="AlphaFoldDB" id="A0A2U8DGP4"/>
<evidence type="ECO:0000256" key="8">
    <source>
        <dbReference type="PIRSR" id="PIRSR000446-1"/>
    </source>
</evidence>
<dbReference type="PANTHER" id="PTHR42681:SF1">
    <property type="entry name" value="MALONYL-COA-ACYL CARRIER PROTEIN TRANSACYLASE, MITOCHONDRIAL"/>
    <property type="match status" value="1"/>
</dbReference>
<dbReference type="InterPro" id="IPR016035">
    <property type="entry name" value="Acyl_Trfase/lysoPLipase"/>
</dbReference>
<dbReference type="SUPFAM" id="SSF52151">
    <property type="entry name" value="FabD/lysophospholipase-like"/>
    <property type="match status" value="1"/>
</dbReference>
<dbReference type="EMBL" id="CP029161">
    <property type="protein sequence ID" value="AWH90444.1"/>
    <property type="molecule type" value="Genomic_DNA"/>
</dbReference>
<gene>
    <name evidence="10" type="primary">fabD</name>
    <name evidence="10" type="ORF">DD681_01290</name>
</gene>
<dbReference type="Gene3D" id="3.40.366.10">
    <property type="entry name" value="Malonyl-Coenzyme A Acyl Carrier Protein, domain 2"/>
    <property type="match status" value="1"/>
</dbReference>
<evidence type="ECO:0000256" key="2">
    <source>
        <dbReference type="ARBA" id="ARBA00013258"/>
    </source>
</evidence>
<feature type="active site" evidence="8">
    <location>
        <position position="100"/>
    </location>
</feature>
<evidence type="ECO:0000256" key="5">
    <source>
        <dbReference type="ARBA" id="ARBA00023315"/>
    </source>
</evidence>